<dbReference type="EMBL" id="JANPWB010000006">
    <property type="protein sequence ID" value="KAJ1178981.1"/>
    <property type="molecule type" value="Genomic_DNA"/>
</dbReference>
<organism evidence="1 2">
    <name type="scientific">Pleurodeles waltl</name>
    <name type="common">Iberian ribbed newt</name>
    <dbReference type="NCBI Taxonomy" id="8319"/>
    <lineage>
        <taxon>Eukaryota</taxon>
        <taxon>Metazoa</taxon>
        <taxon>Chordata</taxon>
        <taxon>Craniata</taxon>
        <taxon>Vertebrata</taxon>
        <taxon>Euteleostomi</taxon>
        <taxon>Amphibia</taxon>
        <taxon>Batrachia</taxon>
        <taxon>Caudata</taxon>
        <taxon>Salamandroidea</taxon>
        <taxon>Salamandridae</taxon>
        <taxon>Pleurodelinae</taxon>
        <taxon>Pleurodeles</taxon>
    </lineage>
</organism>
<accession>A0AAV7TR88</accession>
<protein>
    <submittedName>
        <fullName evidence="1">Uncharacterized protein</fullName>
    </submittedName>
</protein>
<comment type="caution">
    <text evidence="1">The sequence shown here is derived from an EMBL/GenBank/DDBJ whole genome shotgun (WGS) entry which is preliminary data.</text>
</comment>
<sequence>MQRVPGRVPNCCGAGAEVPAAVCVVTVASAAKRFAAANVTVARPAGQRIDLVYCNTEALLSVTSAEYFWHVLSDHSPLQVEIRWSRAPPSIPTWRIPVTALHYAAYRETLRGHIDSYFKLNANTASDVGIEWDAFKVVLRGHVVKTNYGAALLLRLELWDLESELQHYEQLLPTDAGAASSLVTTRIAHQQALDKLAWLHYRDYQARKHAEGDKVGKLLAWLLRQSAPKHQSLRCGVGMTNL</sequence>
<dbReference type="AlphaFoldDB" id="A0AAV7TR88"/>
<evidence type="ECO:0000313" key="2">
    <source>
        <dbReference type="Proteomes" id="UP001066276"/>
    </source>
</evidence>
<name>A0AAV7TR88_PLEWA</name>
<dbReference type="SUPFAM" id="SSF56219">
    <property type="entry name" value="DNase I-like"/>
    <property type="match status" value="1"/>
</dbReference>
<gene>
    <name evidence="1" type="ORF">NDU88_004220</name>
</gene>
<reference evidence="1" key="1">
    <citation type="journal article" date="2022" name="bioRxiv">
        <title>Sequencing and chromosome-scale assembly of the giantPleurodeles waltlgenome.</title>
        <authorList>
            <person name="Brown T."/>
            <person name="Elewa A."/>
            <person name="Iarovenko S."/>
            <person name="Subramanian E."/>
            <person name="Araus A.J."/>
            <person name="Petzold A."/>
            <person name="Susuki M."/>
            <person name="Suzuki K.-i.T."/>
            <person name="Hayashi T."/>
            <person name="Toyoda A."/>
            <person name="Oliveira C."/>
            <person name="Osipova E."/>
            <person name="Leigh N.D."/>
            <person name="Simon A."/>
            <person name="Yun M.H."/>
        </authorList>
    </citation>
    <scope>NUCLEOTIDE SEQUENCE</scope>
    <source>
        <strain evidence="1">20211129_DDA</strain>
        <tissue evidence="1">Liver</tissue>
    </source>
</reference>
<dbReference type="Proteomes" id="UP001066276">
    <property type="component" value="Chromosome 3_2"/>
</dbReference>
<proteinExistence type="predicted"/>
<keyword evidence="2" id="KW-1185">Reference proteome</keyword>
<evidence type="ECO:0000313" key="1">
    <source>
        <dbReference type="EMBL" id="KAJ1178981.1"/>
    </source>
</evidence>
<dbReference type="InterPro" id="IPR036691">
    <property type="entry name" value="Endo/exonu/phosph_ase_sf"/>
</dbReference>